<protein>
    <submittedName>
        <fullName evidence="1">Uncharacterized protein</fullName>
    </submittedName>
</protein>
<name>A0A803QBZ2_CANSA</name>
<reference evidence="1" key="2">
    <citation type="submission" date="2021-03" db="UniProtKB">
        <authorList>
            <consortium name="EnsemblPlants"/>
        </authorList>
    </citation>
    <scope>IDENTIFICATION</scope>
</reference>
<reference evidence="1" key="1">
    <citation type="submission" date="2018-11" db="EMBL/GenBank/DDBJ databases">
        <authorList>
            <person name="Grassa J C."/>
        </authorList>
    </citation>
    <scope>NUCLEOTIDE SEQUENCE [LARGE SCALE GENOMIC DNA]</scope>
</reference>
<accession>A0A803QBZ2</accession>
<dbReference type="AlphaFoldDB" id="A0A803QBZ2"/>
<dbReference type="Gramene" id="evm.model.08.661">
    <property type="protein sequence ID" value="cds.evm.model.08.661"/>
    <property type="gene ID" value="evm.TU.08.661"/>
</dbReference>
<evidence type="ECO:0000313" key="1">
    <source>
        <dbReference type="EnsemblPlants" id="cds.evm.model.08.661"/>
    </source>
</evidence>
<dbReference type="EnsemblPlants" id="evm.model.08.661">
    <property type="protein sequence ID" value="cds.evm.model.08.661"/>
    <property type="gene ID" value="evm.TU.08.661"/>
</dbReference>
<keyword evidence="2" id="KW-1185">Reference proteome</keyword>
<evidence type="ECO:0000313" key="2">
    <source>
        <dbReference type="Proteomes" id="UP000596661"/>
    </source>
</evidence>
<dbReference type="EMBL" id="UZAU01000690">
    <property type="status" value="NOT_ANNOTATED_CDS"/>
    <property type="molecule type" value="Genomic_DNA"/>
</dbReference>
<organism evidence="1 2">
    <name type="scientific">Cannabis sativa</name>
    <name type="common">Hemp</name>
    <name type="synonym">Marijuana</name>
    <dbReference type="NCBI Taxonomy" id="3483"/>
    <lineage>
        <taxon>Eukaryota</taxon>
        <taxon>Viridiplantae</taxon>
        <taxon>Streptophyta</taxon>
        <taxon>Embryophyta</taxon>
        <taxon>Tracheophyta</taxon>
        <taxon>Spermatophyta</taxon>
        <taxon>Magnoliopsida</taxon>
        <taxon>eudicotyledons</taxon>
        <taxon>Gunneridae</taxon>
        <taxon>Pentapetalae</taxon>
        <taxon>rosids</taxon>
        <taxon>fabids</taxon>
        <taxon>Rosales</taxon>
        <taxon>Cannabaceae</taxon>
        <taxon>Cannabis</taxon>
    </lineage>
</organism>
<sequence length="183" mass="20674">MFQFARLSLAFQWIQQQFERLTYSGISGSPLIFNSPKHFVAYYAFPRLRVPRYPPIGKIGVLSYSFVSAKFTKLEISGLEPPTSAIGDLASEDNRERRAFPLSTDSLVLRILVLRMSDCPSPGLIAQPEDDRLKRSTYEQGSMVRSHDPRILTRPWGDLVVLRGGDDGVDPWIFLPFAFCSEG</sequence>
<proteinExistence type="predicted"/>
<dbReference type="Proteomes" id="UP000596661">
    <property type="component" value="Chromosome 8"/>
</dbReference>